<dbReference type="AlphaFoldDB" id="A0A8T0QAF6"/>
<comment type="caution">
    <text evidence="1">The sequence shown here is derived from an EMBL/GenBank/DDBJ whole genome shotgun (WGS) entry which is preliminary data.</text>
</comment>
<dbReference type="Proteomes" id="UP000823388">
    <property type="component" value="Chromosome 7K"/>
</dbReference>
<reference evidence="1" key="1">
    <citation type="submission" date="2020-05" db="EMBL/GenBank/DDBJ databases">
        <title>WGS assembly of Panicum virgatum.</title>
        <authorList>
            <person name="Lovell J.T."/>
            <person name="Jenkins J."/>
            <person name="Shu S."/>
            <person name="Juenger T.E."/>
            <person name="Schmutz J."/>
        </authorList>
    </citation>
    <scope>NUCLEOTIDE SEQUENCE</scope>
    <source>
        <strain evidence="1">AP13</strain>
    </source>
</reference>
<sequence>MLMKHSLTTAYQLTFPLLLSEAEAAFPFKMSLSRCVQVLVDLARAANDKDDRVKNIVRENIQKLSRKEKNELQDGYCEGFTFISNAARWGQQFLMEILVVDCNLDPKKPDLHYAACGQTEMVMTLVETYDCPL</sequence>
<keyword evidence="2" id="KW-1185">Reference proteome</keyword>
<organism evidence="1 2">
    <name type="scientific">Panicum virgatum</name>
    <name type="common">Blackwell switchgrass</name>
    <dbReference type="NCBI Taxonomy" id="38727"/>
    <lineage>
        <taxon>Eukaryota</taxon>
        <taxon>Viridiplantae</taxon>
        <taxon>Streptophyta</taxon>
        <taxon>Embryophyta</taxon>
        <taxon>Tracheophyta</taxon>
        <taxon>Spermatophyta</taxon>
        <taxon>Magnoliopsida</taxon>
        <taxon>Liliopsida</taxon>
        <taxon>Poales</taxon>
        <taxon>Poaceae</taxon>
        <taxon>PACMAD clade</taxon>
        <taxon>Panicoideae</taxon>
        <taxon>Panicodae</taxon>
        <taxon>Paniceae</taxon>
        <taxon>Panicinae</taxon>
        <taxon>Panicum</taxon>
        <taxon>Panicum sect. Hiantes</taxon>
    </lineage>
</organism>
<protein>
    <submittedName>
        <fullName evidence="1">Uncharacterized protein</fullName>
    </submittedName>
</protein>
<proteinExistence type="predicted"/>
<evidence type="ECO:0000313" key="1">
    <source>
        <dbReference type="EMBL" id="KAG2570345.1"/>
    </source>
</evidence>
<evidence type="ECO:0000313" key="2">
    <source>
        <dbReference type="Proteomes" id="UP000823388"/>
    </source>
</evidence>
<dbReference type="EMBL" id="CM029049">
    <property type="protein sequence ID" value="KAG2570345.1"/>
    <property type="molecule type" value="Genomic_DNA"/>
</dbReference>
<name>A0A8T0QAF6_PANVG</name>
<gene>
    <name evidence="1" type="ORF">PVAP13_7KG076009</name>
</gene>
<accession>A0A8T0QAF6</accession>